<dbReference type="Gene3D" id="3.40.50.300">
    <property type="entry name" value="P-loop containing nucleotide triphosphate hydrolases"/>
    <property type="match status" value="1"/>
</dbReference>
<dbReference type="Gene3D" id="1.20.272.10">
    <property type="match status" value="1"/>
</dbReference>
<dbReference type="InterPro" id="IPR048466">
    <property type="entry name" value="DNA_pol3_delta-like_C"/>
</dbReference>
<evidence type="ECO:0000313" key="12">
    <source>
        <dbReference type="EMBL" id="TMI78348.1"/>
    </source>
</evidence>
<feature type="domain" description="DNA polymerase III delta subunit-like C-terminal" evidence="11">
    <location>
        <begin position="369"/>
        <end position="490"/>
    </location>
</feature>
<feature type="domain" description="DNA polymerase III delta N-terminal" evidence="10">
    <location>
        <begin position="179"/>
        <end position="294"/>
    </location>
</feature>
<gene>
    <name evidence="12" type="primary">holA</name>
    <name evidence="12" type="ORF">E6H04_12610</name>
</gene>
<dbReference type="GO" id="GO:0006261">
    <property type="term" value="P:DNA-templated DNA replication"/>
    <property type="evidence" value="ECO:0007669"/>
    <property type="project" value="TreeGrafter"/>
</dbReference>
<dbReference type="Pfam" id="PF21694">
    <property type="entry name" value="DNA_pol3_delta_C"/>
    <property type="match status" value="1"/>
</dbReference>
<evidence type="ECO:0000256" key="7">
    <source>
        <dbReference type="ARBA" id="ARBA00034754"/>
    </source>
</evidence>
<dbReference type="GO" id="GO:0003887">
    <property type="term" value="F:DNA-directed DNA polymerase activity"/>
    <property type="evidence" value="ECO:0007669"/>
    <property type="project" value="UniProtKB-KW"/>
</dbReference>
<dbReference type="EC" id="2.7.7.7" evidence="1"/>
<keyword evidence="4 12" id="KW-0548">Nucleotidyltransferase</keyword>
<name>A0A537J475_9BACT</name>
<feature type="region of interest" description="Disordered" evidence="9">
    <location>
        <begin position="147"/>
        <end position="172"/>
    </location>
</feature>
<dbReference type="GO" id="GO:0003677">
    <property type="term" value="F:DNA binding"/>
    <property type="evidence" value="ECO:0007669"/>
    <property type="project" value="InterPro"/>
</dbReference>
<dbReference type="NCBIfam" id="TIGR01128">
    <property type="entry name" value="holA"/>
    <property type="match status" value="1"/>
</dbReference>
<evidence type="ECO:0000256" key="6">
    <source>
        <dbReference type="ARBA" id="ARBA00022932"/>
    </source>
</evidence>
<dbReference type="PANTHER" id="PTHR34388">
    <property type="entry name" value="DNA POLYMERASE III SUBUNIT DELTA"/>
    <property type="match status" value="1"/>
</dbReference>
<comment type="catalytic activity">
    <reaction evidence="8">
        <text>DNA(n) + a 2'-deoxyribonucleoside 5'-triphosphate = DNA(n+1) + diphosphate</text>
        <dbReference type="Rhea" id="RHEA:22508"/>
        <dbReference type="Rhea" id="RHEA-COMP:17339"/>
        <dbReference type="Rhea" id="RHEA-COMP:17340"/>
        <dbReference type="ChEBI" id="CHEBI:33019"/>
        <dbReference type="ChEBI" id="CHEBI:61560"/>
        <dbReference type="ChEBI" id="CHEBI:173112"/>
        <dbReference type="EC" id="2.7.7.7"/>
    </reaction>
</comment>
<evidence type="ECO:0000256" key="3">
    <source>
        <dbReference type="ARBA" id="ARBA00022679"/>
    </source>
</evidence>
<keyword evidence="6" id="KW-0239">DNA-directed DNA polymerase</keyword>
<evidence type="ECO:0000259" key="10">
    <source>
        <dbReference type="Pfam" id="PF06144"/>
    </source>
</evidence>
<dbReference type="InterPro" id="IPR027417">
    <property type="entry name" value="P-loop_NTPase"/>
</dbReference>
<reference evidence="12 13" key="1">
    <citation type="journal article" date="2019" name="Nat. Microbiol.">
        <title>Mediterranean grassland soil C-N compound turnover is dependent on rainfall and depth, and is mediated by genomically divergent microorganisms.</title>
        <authorList>
            <person name="Diamond S."/>
            <person name="Andeer P.F."/>
            <person name="Li Z."/>
            <person name="Crits-Christoph A."/>
            <person name="Burstein D."/>
            <person name="Anantharaman K."/>
            <person name="Lane K.R."/>
            <person name="Thomas B.C."/>
            <person name="Pan C."/>
            <person name="Northen T.R."/>
            <person name="Banfield J.F."/>
        </authorList>
    </citation>
    <scope>NUCLEOTIDE SEQUENCE [LARGE SCALE GENOMIC DNA]</scope>
    <source>
        <strain evidence="12">NP_7</strain>
    </source>
</reference>
<dbReference type="InterPro" id="IPR008921">
    <property type="entry name" value="DNA_pol3_clamp-load_cplx_C"/>
</dbReference>
<dbReference type="GO" id="GO:0009360">
    <property type="term" value="C:DNA polymerase III complex"/>
    <property type="evidence" value="ECO:0007669"/>
    <property type="project" value="InterPro"/>
</dbReference>
<feature type="compositionally biased region" description="Basic and acidic residues" evidence="9">
    <location>
        <begin position="81"/>
        <end position="104"/>
    </location>
</feature>
<protein>
    <recommendedName>
        <fullName evidence="2">DNA polymerase III subunit delta</fullName>
        <ecNumber evidence="1">2.7.7.7</ecNumber>
    </recommendedName>
</protein>
<organism evidence="12 13">
    <name type="scientific">Candidatus Segetimicrobium genomatis</name>
    <dbReference type="NCBI Taxonomy" id="2569760"/>
    <lineage>
        <taxon>Bacteria</taxon>
        <taxon>Bacillati</taxon>
        <taxon>Candidatus Sysuimicrobiota</taxon>
        <taxon>Candidatus Sysuimicrobiia</taxon>
        <taxon>Candidatus Sysuimicrobiales</taxon>
        <taxon>Candidatus Segetimicrobiaceae</taxon>
        <taxon>Candidatus Segetimicrobium</taxon>
    </lineage>
</organism>
<evidence type="ECO:0000256" key="2">
    <source>
        <dbReference type="ARBA" id="ARBA00017703"/>
    </source>
</evidence>
<evidence type="ECO:0000256" key="9">
    <source>
        <dbReference type="SAM" id="MobiDB-lite"/>
    </source>
</evidence>
<keyword evidence="5" id="KW-0235">DNA replication</keyword>
<dbReference type="SUPFAM" id="SSF48019">
    <property type="entry name" value="post-AAA+ oligomerization domain-like"/>
    <property type="match status" value="1"/>
</dbReference>
<evidence type="ECO:0000259" key="11">
    <source>
        <dbReference type="Pfam" id="PF21694"/>
    </source>
</evidence>
<dbReference type="AlphaFoldDB" id="A0A537J475"/>
<keyword evidence="3 12" id="KW-0808">Transferase</keyword>
<dbReference type="EMBL" id="VBAO01000382">
    <property type="protein sequence ID" value="TMI78348.1"/>
    <property type="molecule type" value="Genomic_DNA"/>
</dbReference>
<comment type="caution">
    <text evidence="12">The sequence shown here is derived from an EMBL/GenBank/DDBJ whole genome shotgun (WGS) entry which is preliminary data.</text>
</comment>
<dbReference type="CDD" id="cd18138">
    <property type="entry name" value="HLD_clamp_pol_III_delta"/>
    <property type="match status" value="1"/>
</dbReference>
<proteinExistence type="inferred from homology"/>
<dbReference type="PANTHER" id="PTHR34388:SF1">
    <property type="entry name" value="DNA POLYMERASE III SUBUNIT DELTA"/>
    <property type="match status" value="1"/>
</dbReference>
<dbReference type="Proteomes" id="UP000320048">
    <property type="component" value="Unassembled WGS sequence"/>
</dbReference>
<feature type="compositionally biased region" description="Low complexity" evidence="9">
    <location>
        <begin position="158"/>
        <end position="172"/>
    </location>
</feature>
<evidence type="ECO:0000256" key="1">
    <source>
        <dbReference type="ARBA" id="ARBA00012417"/>
    </source>
</evidence>
<dbReference type="SUPFAM" id="SSF52540">
    <property type="entry name" value="P-loop containing nucleoside triphosphate hydrolases"/>
    <property type="match status" value="1"/>
</dbReference>
<accession>A0A537J475</accession>
<sequence>MDPEPRARAHRALERDRGEFAGAEKGGPHAGISDRVAGGDGRGVDHRRHRGDILVPIAQRFHHDPAGHAGRPAGEPAPVVGDREHDRGVPRSDLERPHREEHQPLRALWNDEGDAHSQAADEPDAASHRRSPSFYILSPACTGVVTPRGNGPLTVPEGGRPAAAGPAGRRPARPASTVYLLLGEEEWLAEQALRELLDGALSPSERDLNLDVLDATDAPVQEIITRCETLPFFGNRRAVVVRRGERLRPPDQDALAAYLGERPPPSMVILLAEKLDKRRRLFAVLQRISRIIPCRRMDPGELPGWVRARVEAAGKTIAPEAAEALVALVGGALRELHSEVAKLAAFVGDRGRITVDDVREVASHVAEVTVFDLMDAVGERQAERALRLLRVGMAAEAPVKVLFMLGDQIRMLLRTKALLARHPPGRRPPEGAIRNTLGTRAFLYDRYRAQVAAFGRMDVVRLLGLLAETDTDIKTGSMPPDLALETLIVGLCV</sequence>
<dbReference type="Gene3D" id="1.10.8.60">
    <property type="match status" value="1"/>
</dbReference>
<evidence type="ECO:0000256" key="5">
    <source>
        <dbReference type="ARBA" id="ARBA00022705"/>
    </source>
</evidence>
<feature type="region of interest" description="Disordered" evidence="9">
    <location>
        <begin position="1"/>
        <end position="104"/>
    </location>
</feature>
<evidence type="ECO:0000313" key="13">
    <source>
        <dbReference type="Proteomes" id="UP000320048"/>
    </source>
</evidence>
<dbReference type="InterPro" id="IPR010372">
    <property type="entry name" value="DNA_pol3_delta_N"/>
</dbReference>
<dbReference type="InterPro" id="IPR005790">
    <property type="entry name" value="DNA_polIII_delta"/>
</dbReference>
<feature type="compositionally biased region" description="Basic and acidic residues" evidence="9">
    <location>
        <begin position="1"/>
        <end position="19"/>
    </location>
</feature>
<comment type="similarity">
    <text evidence="7">Belongs to the DNA polymerase HolA subunit family.</text>
</comment>
<dbReference type="Pfam" id="PF06144">
    <property type="entry name" value="DNA_pol3_delta"/>
    <property type="match status" value="1"/>
</dbReference>
<evidence type="ECO:0000256" key="8">
    <source>
        <dbReference type="ARBA" id="ARBA00049244"/>
    </source>
</evidence>
<evidence type="ECO:0000256" key="4">
    <source>
        <dbReference type="ARBA" id="ARBA00022695"/>
    </source>
</evidence>